<feature type="compositionally biased region" description="Basic residues" evidence="1">
    <location>
        <begin position="620"/>
        <end position="629"/>
    </location>
</feature>
<dbReference type="InterPro" id="IPR018834">
    <property type="entry name" value="DNA/RNA-bd_Est1-type"/>
</dbReference>
<proteinExistence type="predicted"/>
<name>A0AA97P4Q5_PYRO3</name>
<evidence type="ECO:0000256" key="1">
    <source>
        <dbReference type="SAM" id="MobiDB-lite"/>
    </source>
</evidence>
<accession>A0AA97P4Q5</accession>
<evidence type="ECO:0000313" key="3">
    <source>
        <dbReference type="EMBL" id="ELQ41990.1"/>
    </source>
</evidence>
<dbReference type="EMBL" id="JH793094">
    <property type="protein sequence ID" value="ELQ41990.1"/>
    <property type="molecule type" value="Genomic_DNA"/>
</dbReference>
<reference evidence="3" key="1">
    <citation type="journal article" date="2012" name="PLoS Genet.">
        <title>Comparative analysis of the genomes of two field isolates of the rice blast fungus Magnaporthe oryzae.</title>
        <authorList>
            <person name="Xue M."/>
            <person name="Yang J."/>
            <person name="Li Z."/>
            <person name="Hu S."/>
            <person name="Yao N."/>
            <person name="Dean R.A."/>
            <person name="Zhao W."/>
            <person name="Shen M."/>
            <person name="Zhang H."/>
            <person name="Li C."/>
            <person name="Liu L."/>
            <person name="Cao L."/>
            <person name="Xu X."/>
            <person name="Xing Y."/>
            <person name="Hsiang T."/>
            <person name="Zhang Z."/>
            <person name="Xu J.R."/>
            <person name="Peng Y.L."/>
        </authorList>
    </citation>
    <scope>NUCLEOTIDE SEQUENCE</scope>
    <source>
        <strain evidence="3">Y34</strain>
    </source>
</reference>
<dbReference type="AlphaFoldDB" id="A0AA97P4Q5"/>
<dbReference type="Gene3D" id="1.25.40.10">
    <property type="entry name" value="Tetratricopeptide repeat domain"/>
    <property type="match status" value="1"/>
</dbReference>
<dbReference type="FunFam" id="1.25.40.10:FF:000202">
    <property type="entry name" value="Unplaced genomic scaffold supercont1.7, whole genome shotgun sequence"/>
    <property type="match status" value="1"/>
</dbReference>
<evidence type="ECO:0000259" key="2">
    <source>
        <dbReference type="Pfam" id="PF10373"/>
    </source>
</evidence>
<dbReference type="GO" id="GO:0005697">
    <property type="term" value="C:telomerase holoenzyme complex"/>
    <property type="evidence" value="ECO:0007669"/>
    <property type="project" value="TreeGrafter"/>
</dbReference>
<dbReference type="InterPro" id="IPR045153">
    <property type="entry name" value="Est1/Ebs1-like"/>
</dbReference>
<feature type="compositionally biased region" description="Polar residues" evidence="1">
    <location>
        <begin position="1"/>
        <end position="19"/>
    </location>
</feature>
<dbReference type="PANTHER" id="PTHR15696:SF0">
    <property type="entry name" value="TELOMERASE-BINDING PROTEIN EST1A"/>
    <property type="match status" value="1"/>
</dbReference>
<dbReference type="Proteomes" id="UP000011086">
    <property type="component" value="Unassembled WGS sequence"/>
</dbReference>
<organism evidence="3">
    <name type="scientific">Pyricularia oryzae (strain Y34)</name>
    <name type="common">Rice blast fungus</name>
    <name type="synonym">Magnaporthe oryzae</name>
    <dbReference type="NCBI Taxonomy" id="1143189"/>
    <lineage>
        <taxon>Eukaryota</taxon>
        <taxon>Fungi</taxon>
        <taxon>Dikarya</taxon>
        <taxon>Ascomycota</taxon>
        <taxon>Pezizomycotina</taxon>
        <taxon>Sordariomycetes</taxon>
        <taxon>Sordariomycetidae</taxon>
        <taxon>Magnaporthales</taxon>
        <taxon>Pyriculariaceae</taxon>
        <taxon>Pyricularia</taxon>
    </lineage>
</organism>
<gene>
    <name evidence="3" type="ORF">OOU_Y34scaffold00242g1</name>
</gene>
<feature type="compositionally biased region" description="Polar residues" evidence="1">
    <location>
        <begin position="57"/>
        <end position="74"/>
    </location>
</feature>
<dbReference type="Pfam" id="PF10373">
    <property type="entry name" value="EST1_DNA_bind"/>
    <property type="match status" value="1"/>
</dbReference>
<dbReference type="SUPFAM" id="SSF48452">
    <property type="entry name" value="TPR-like"/>
    <property type="match status" value="1"/>
</dbReference>
<dbReference type="PANTHER" id="PTHR15696">
    <property type="entry name" value="SMG-7 SUPPRESSOR WITH MORPHOLOGICAL EFFECT ON GENITALIA PROTEIN 7"/>
    <property type="match status" value="1"/>
</dbReference>
<feature type="domain" description="DNA/RNA-binding" evidence="2">
    <location>
        <begin position="329"/>
        <end position="441"/>
    </location>
</feature>
<dbReference type="GO" id="GO:0000184">
    <property type="term" value="P:nuclear-transcribed mRNA catabolic process, nonsense-mediated decay"/>
    <property type="evidence" value="ECO:0007669"/>
    <property type="project" value="TreeGrafter"/>
</dbReference>
<dbReference type="GO" id="GO:0070034">
    <property type="term" value="F:telomerase RNA binding"/>
    <property type="evidence" value="ECO:0007669"/>
    <property type="project" value="TreeGrafter"/>
</dbReference>
<feature type="region of interest" description="Disordered" evidence="1">
    <location>
        <begin position="475"/>
        <end position="501"/>
    </location>
</feature>
<sequence>MPDNNAPSASGPNIPQATSPKRGAQHPEPLHPSTPKTNRGCDEPDPKRHKSPPPLKSASQSTAVRTRGTTSTAQHRCGTRPPAPDAGQQFKRVPRPWLSRWQATPGAPDANSPGPQTNTRFATQGKRCMAQKGGGGSGGADEFGDEEKVNVLVKQPETRPIGQYQLVAEVKGIYAGLLMVENKCIEVVNAQNALNNDAKSPPLNTHQWQALIALHRTLLHEHHDFFLASQHPSASLALRRLASKYAMSARMWRHGIHSFLELLRHRLPHSLEYMLAFIYSSYSMMALLYETVPAFEYTWIECLGDLSRYRMAIEDENKRDREIWTDVSRHWYSRASDKAPTTGRLHHHLAILARQNVVAQLFYYTKSLCVPIPFGNSRDSILTLFDPIMAGTQGGDLKPVDRALVKCHGIFYTGKNTENLDDTRNEFLSNLDLTIAKASRDWLATGYQIAITNICALLDYGLATNGIMRAIAASTEPPPMPEAADDASNSQSELETDTKEAKGSDVVDLLKDFKERLQFVESTDTIVLSRLGDLNILSYLNVRLMFLHQMAILKGPGGAEPKIPATSHFEDSFPWHLLAMCLNSFAAGFDDSTKYENEQFPNSPARPGPKMGADNIKITGGRKHISSSW</sequence>
<feature type="region of interest" description="Disordered" evidence="1">
    <location>
        <begin position="1"/>
        <end position="120"/>
    </location>
</feature>
<feature type="region of interest" description="Disordered" evidence="1">
    <location>
        <begin position="596"/>
        <end position="629"/>
    </location>
</feature>
<dbReference type="InterPro" id="IPR011990">
    <property type="entry name" value="TPR-like_helical_dom_sf"/>
</dbReference>
<dbReference type="GO" id="GO:0042162">
    <property type="term" value="F:telomeric DNA binding"/>
    <property type="evidence" value="ECO:0007669"/>
    <property type="project" value="TreeGrafter"/>
</dbReference>
<protein>
    <recommendedName>
        <fullName evidence="2">DNA/RNA-binding domain-containing protein</fullName>
    </recommendedName>
</protein>